<dbReference type="PANTHER" id="PTHR30023">
    <property type="entry name" value="D-ALANYL-D-ALANINE CARBOXYPEPTIDASE"/>
    <property type="match status" value="1"/>
</dbReference>
<evidence type="ECO:0000256" key="3">
    <source>
        <dbReference type="SAM" id="SignalP"/>
    </source>
</evidence>
<dbReference type="GO" id="GO:0000270">
    <property type="term" value="P:peptidoglycan metabolic process"/>
    <property type="evidence" value="ECO:0007669"/>
    <property type="project" value="TreeGrafter"/>
</dbReference>
<keyword evidence="4" id="KW-0645">Protease</keyword>
<keyword evidence="5" id="KW-1185">Reference proteome</keyword>
<keyword evidence="3" id="KW-0732">Signal</keyword>
<keyword evidence="2" id="KW-0378">Hydrolase</keyword>
<dbReference type="InterPro" id="IPR000667">
    <property type="entry name" value="Peptidase_S13"/>
</dbReference>
<dbReference type="GO" id="GO:0006508">
    <property type="term" value="P:proteolysis"/>
    <property type="evidence" value="ECO:0007669"/>
    <property type="project" value="InterPro"/>
</dbReference>
<keyword evidence="4" id="KW-0121">Carboxypeptidase</keyword>
<dbReference type="GO" id="GO:0004185">
    <property type="term" value="F:serine-type carboxypeptidase activity"/>
    <property type="evidence" value="ECO:0007669"/>
    <property type="project" value="InterPro"/>
</dbReference>
<evidence type="ECO:0000256" key="1">
    <source>
        <dbReference type="ARBA" id="ARBA00006096"/>
    </source>
</evidence>
<proteinExistence type="inferred from homology"/>
<feature type="chain" id="PRO_5011626037" evidence="3">
    <location>
        <begin position="37"/>
        <end position="507"/>
    </location>
</feature>
<feature type="signal peptide" evidence="3">
    <location>
        <begin position="1"/>
        <end position="36"/>
    </location>
</feature>
<dbReference type="AlphaFoldDB" id="A0A1G6LVT2"/>
<dbReference type="STRING" id="639004.SAMN04488239_102340"/>
<dbReference type="Gene3D" id="3.40.710.10">
    <property type="entry name" value="DD-peptidase/beta-lactamase superfamily"/>
    <property type="match status" value="2"/>
</dbReference>
<sequence length="507" mass="53991">MRGLVLRFYASMVDRISRRFFLCGLAAVLSPAAGLAAPPATSLRPPLRPFDVGGVTRPEALLARAGLSGSIGFAVANAQTGEELESVEGATGLPPASVAKALTALYALEALGPSYRFRTQVLADGPVENGVLKGDLILAGGGDPVLDTDALASLARAMKTAGVHEVRGGFKVYDGALPEVFSIDPEQPDHVGYSPAVSGIALNFNRVHFEWKRAGKGWSVGMDARSAKIRPAVAMAEMKVVNRALPIYTYEQRPRVDSWTVASQALGQDGSRWLPVRKPALYAGDVFQTLARSNGVVLGKVEVIRSLPAGARMLAHHDSEPLTEILRDMLKYSTNLTAEMVGLAATIARGGQPGTLRDSGQAMSAWAMERYGMAGTSLVDHSGLGEASRMTPRGLAAALVQAGKAGTLPGLLKDIPMRDAKGRVVRDHPIRVVAKTGTLNFVSGLGGFMTAADGKVLAFAIFSADFDRRARIRPEDRERPEGARGWNTRSKKLQQELIERWGAIYGS</sequence>
<dbReference type="PANTHER" id="PTHR30023:SF0">
    <property type="entry name" value="PENICILLIN-SENSITIVE CARBOXYPEPTIDASE A"/>
    <property type="match status" value="1"/>
</dbReference>
<dbReference type="Proteomes" id="UP000199628">
    <property type="component" value="Unassembled WGS sequence"/>
</dbReference>
<evidence type="ECO:0000256" key="2">
    <source>
        <dbReference type="ARBA" id="ARBA00022801"/>
    </source>
</evidence>
<organism evidence="4 5">
    <name type="scientific">Ruegeria marina</name>
    <dbReference type="NCBI Taxonomy" id="639004"/>
    <lineage>
        <taxon>Bacteria</taxon>
        <taxon>Pseudomonadati</taxon>
        <taxon>Pseudomonadota</taxon>
        <taxon>Alphaproteobacteria</taxon>
        <taxon>Rhodobacterales</taxon>
        <taxon>Roseobacteraceae</taxon>
        <taxon>Ruegeria</taxon>
    </lineage>
</organism>
<dbReference type="InterPro" id="IPR012338">
    <property type="entry name" value="Beta-lactam/transpept-like"/>
</dbReference>
<protein>
    <submittedName>
        <fullName evidence="4">D-alanyl-D-alanine carboxypeptidase / D-alanyl-D-alanine-endopeptidase (Penicillin-binding protein 4)</fullName>
    </submittedName>
</protein>
<dbReference type="Gene3D" id="3.50.80.20">
    <property type="entry name" value="D-Ala-D-Ala carboxypeptidase C, peptidase S13"/>
    <property type="match status" value="1"/>
</dbReference>
<comment type="similarity">
    <text evidence="1">Belongs to the peptidase S13 family.</text>
</comment>
<dbReference type="EMBL" id="FMZV01000002">
    <property type="protein sequence ID" value="SDC47319.1"/>
    <property type="molecule type" value="Genomic_DNA"/>
</dbReference>
<reference evidence="5" key="1">
    <citation type="submission" date="2016-10" db="EMBL/GenBank/DDBJ databases">
        <authorList>
            <person name="Varghese N."/>
            <person name="Submissions S."/>
        </authorList>
    </citation>
    <scope>NUCLEOTIDE SEQUENCE [LARGE SCALE GENOMIC DNA]</scope>
    <source>
        <strain evidence="5">CGMCC 1.9108</strain>
    </source>
</reference>
<gene>
    <name evidence="4" type="ORF">SAMN04488239_102340</name>
</gene>
<evidence type="ECO:0000313" key="5">
    <source>
        <dbReference type="Proteomes" id="UP000199628"/>
    </source>
</evidence>
<evidence type="ECO:0000313" key="4">
    <source>
        <dbReference type="EMBL" id="SDC47319.1"/>
    </source>
</evidence>
<dbReference type="PRINTS" id="PR00922">
    <property type="entry name" value="DADACBPTASE3"/>
</dbReference>
<dbReference type="SUPFAM" id="SSF56601">
    <property type="entry name" value="beta-lactamase/transpeptidase-like"/>
    <property type="match status" value="1"/>
</dbReference>
<dbReference type="Pfam" id="PF02113">
    <property type="entry name" value="Peptidase_S13"/>
    <property type="match status" value="1"/>
</dbReference>
<dbReference type="NCBIfam" id="TIGR00666">
    <property type="entry name" value="PBP4"/>
    <property type="match status" value="1"/>
</dbReference>
<accession>A0A1G6LVT2</accession>
<name>A0A1G6LVT2_9RHOB</name>